<proteinExistence type="predicted"/>
<protein>
    <submittedName>
        <fullName evidence="2">Uncharacterized protein</fullName>
    </submittedName>
</protein>
<keyword evidence="3" id="KW-1185">Reference proteome</keyword>
<dbReference type="OrthoDB" id="108703at2759"/>
<feature type="region of interest" description="Disordered" evidence="1">
    <location>
        <begin position="146"/>
        <end position="170"/>
    </location>
</feature>
<dbReference type="Proteomes" id="UP000794436">
    <property type="component" value="Unassembled WGS sequence"/>
</dbReference>
<reference evidence="2" key="1">
    <citation type="submission" date="2019-03" db="EMBL/GenBank/DDBJ databases">
        <title>Long read genome sequence of the mycoparasitic Pythium oligandrum ATCC 38472 isolated from sugarbeet rhizosphere.</title>
        <authorList>
            <person name="Gaulin E."/>
        </authorList>
    </citation>
    <scope>NUCLEOTIDE SEQUENCE</scope>
    <source>
        <strain evidence="2">ATCC 38472_TT</strain>
    </source>
</reference>
<name>A0A8K1CR84_PYTOL</name>
<evidence type="ECO:0000313" key="3">
    <source>
        <dbReference type="Proteomes" id="UP000794436"/>
    </source>
</evidence>
<dbReference type="AlphaFoldDB" id="A0A8K1CR84"/>
<organism evidence="2 3">
    <name type="scientific">Pythium oligandrum</name>
    <name type="common">Mycoparasitic fungus</name>
    <dbReference type="NCBI Taxonomy" id="41045"/>
    <lineage>
        <taxon>Eukaryota</taxon>
        <taxon>Sar</taxon>
        <taxon>Stramenopiles</taxon>
        <taxon>Oomycota</taxon>
        <taxon>Peronosporomycetes</taxon>
        <taxon>Pythiales</taxon>
        <taxon>Pythiaceae</taxon>
        <taxon>Pythium</taxon>
    </lineage>
</organism>
<comment type="caution">
    <text evidence="2">The sequence shown here is derived from an EMBL/GenBank/DDBJ whole genome shotgun (WGS) entry which is preliminary data.</text>
</comment>
<dbReference type="EMBL" id="SPLM01000006">
    <property type="protein sequence ID" value="TMW66878.1"/>
    <property type="molecule type" value="Genomic_DNA"/>
</dbReference>
<gene>
    <name evidence="2" type="ORF">Poli38472_011994</name>
</gene>
<accession>A0A8K1CR84</accession>
<sequence length="170" mass="19966">MHFVHANADRFPDKDNIKCAFPACTRPGLIVYDVDFYCRCHFKTLQNPFKFHNPDQDKTRKCNFIRCKTKKGVMELHRGVFCAKHRGVIEEIRRKLTLAKQNGDKTVEISLRFNEIFLRKFLDDDHIQYYNQLVLRHTSPSEEFSPAEVWKHLPPKPRADTKTPSSKTSS</sequence>
<evidence type="ECO:0000256" key="1">
    <source>
        <dbReference type="SAM" id="MobiDB-lite"/>
    </source>
</evidence>
<evidence type="ECO:0000313" key="2">
    <source>
        <dbReference type="EMBL" id="TMW66878.1"/>
    </source>
</evidence>